<evidence type="ECO:0000313" key="2">
    <source>
        <dbReference type="Proteomes" id="UP000199138"/>
    </source>
</evidence>
<gene>
    <name evidence="1" type="ORF">SAMN05216480_105214</name>
</gene>
<dbReference type="Gene3D" id="3.40.50.1110">
    <property type="entry name" value="SGNH hydrolase"/>
    <property type="match status" value="1"/>
</dbReference>
<dbReference type="Gene3D" id="2.60.120.1360">
    <property type="match status" value="1"/>
</dbReference>
<proteinExistence type="predicted"/>
<dbReference type="EMBL" id="FPBK01000005">
    <property type="protein sequence ID" value="SFU51136.1"/>
    <property type="molecule type" value="Genomic_DNA"/>
</dbReference>
<name>A0A1I7GS99_9FLAO</name>
<keyword evidence="1" id="KW-0378">Hydrolase</keyword>
<dbReference type="AlphaFoldDB" id="A0A1I7GS99"/>
<accession>A0A1I7GS99</accession>
<reference evidence="1 2" key="1">
    <citation type="submission" date="2016-10" db="EMBL/GenBank/DDBJ databases">
        <authorList>
            <person name="de Groot N.N."/>
        </authorList>
    </citation>
    <scope>NUCLEOTIDE SEQUENCE [LARGE SCALE GENOMIC DNA]</scope>
    <source>
        <strain evidence="1 2">CGMCC 1.12333</strain>
    </source>
</reference>
<dbReference type="RefSeq" id="WP_093024870.1">
    <property type="nucleotide sequence ID" value="NZ_FPBK01000005.1"/>
</dbReference>
<dbReference type="OrthoDB" id="9810515at2"/>
<evidence type="ECO:0000313" key="1">
    <source>
        <dbReference type="EMBL" id="SFU51136.1"/>
    </source>
</evidence>
<protein>
    <submittedName>
        <fullName evidence="1">GDSL-like Lipase/Acylhydrolase</fullName>
    </submittedName>
</protein>
<dbReference type="Proteomes" id="UP000199138">
    <property type="component" value="Unassembled WGS sequence"/>
</dbReference>
<dbReference type="InterPro" id="IPR036514">
    <property type="entry name" value="SGNH_hydro_sf"/>
</dbReference>
<keyword evidence="2" id="KW-1185">Reference proteome</keyword>
<dbReference type="STRING" id="1224947.SAMN05216480_105214"/>
<sequence length="515" mass="58369">MNPKKISLFLVVALTVLFGLTFLSQTLDSDGKETNGFALGDAILKYPTTETFFMETKVSETKIENIDSIVNNIEQLVVTVDEDEEEEEIDPALKIDHDPADASSDTLTKPKKKFPDFSKIDTSKIQRISYPENKTEFIVKLNEQLATPGCRIIHYGDSQLEGDRISGYLRNRLQGIYGGGGPGFIPIKQVYEQLSADVKSSENWLRYAAFDPTQKRFEHKKYGVYTTLSRFTEPLNIPLDSIDIDTLPVITANFTVAYSKVTYRNFRKFNQVTVHYGNAVSPTAVRVFYEEKLIRSDSLVNDGMYHSFTIKTQVQPENLRFEFDAKISPDFYGITLDTPEGIQLDNVAMRGASGTVFTKLDGTNFSAMLKQLKPEVFVFQYGGNTVPYLKDSTNVDNYSRYVLANLNWVRKKIPEATFLFIGPSDMTTSQDGVMYTYELLPYLNEKLKETCLANGVAYWDMYKAMGGENSMQHWVDQKLAGNDYTHFTSKGTKVISELFFTALYLDLIPKESDLK</sequence>
<organism evidence="1 2">
    <name type="scientific">Pustulibacterium marinum</name>
    <dbReference type="NCBI Taxonomy" id="1224947"/>
    <lineage>
        <taxon>Bacteria</taxon>
        <taxon>Pseudomonadati</taxon>
        <taxon>Bacteroidota</taxon>
        <taxon>Flavobacteriia</taxon>
        <taxon>Flavobacteriales</taxon>
        <taxon>Flavobacteriaceae</taxon>
        <taxon>Pustulibacterium</taxon>
    </lineage>
</organism>
<dbReference type="GO" id="GO:0016788">
    <property type="term" value="F:hydrolase activity, acting on ester bonds"/>
    <property type="evidence" value="ECO:0007669"/>
    <property type="project" value="UniProtKB-ARBA"/>
</dbReference>
<dbReference type="SUPFAM" id="SSF52266">
    <property type="entry name" value="SGNH hydrolase"/>
    <property type="match status" value="1"/>
</dbReference>